<gene>
    <name evidence="1" type="ORF">CSSPTR1EN2_LOCUS18469</name>
</gene>
<evidence type="ECO:0000313" key="2">
    <source>
        <dbReference type="Proteomes" id="UP001497512"/>
    </source>
</evidence>
<name>A0ABP0UPZ5_9BRYO</name>
<protein>
    <submittedName>
        <fullName evidence="1">Uncharacterized protein</fullName>
    </submittedName>
</protein>
<dbReference type="PANTHER" id="PTHR36052">
    <property type="entry name" value="EXCITATORY AMINO ACID TRANSPORTER"/>
    <property type="match status" value="1"/>
</dbReference>
<proteinExistence type="predicted"/>
<evidence type="ECO:0000313" key="1">
    <source>
        <dbReference type="EMBL" id="CAK9226898.1"/>
    </source>
</evidence>
<reference evidence="1" key="1">
    <citation type="submission" date="2024-02" db="EMBL/GenBank/DDBJ databases">
        <authorList>
            <consortium name="ELIXIR-Norway"/>
            <consortium name="Elixir Norway"/>
        </authorList>
    </citation>
    <scope>NUCLEOTIDE SEQUENCE</scope>
</reference>
<dbReference type="Proteomes" id="UP001497512">
    <property type="component" value="Chromosome 5"/>
</dbReference>
<dbReference type="PANTHER" id="PTHR36052:SF1">
    <property type="entry name" value="EXCITATORY AMINO ACID TRANSPORTER"/>
    <property type="match status" value="1"/>
</dbReference>
<sequence length="90" mass="10194">MVATATIAGAFFGLWVQLYSNGVRKLRPSFHPWEHVLAMGSGIVLANGVVHWEHKLKKDLDKLIKKTQKANKKRFLGTTRAAVEDKTWHI</sequence>
<dbReference type="EMBL" id="OZ019897">
    <property type="protein sequence ID" value="CAK9226898.1"/>
    <property type="molecule type" value="Genomic_DNA"/>
</dbReference>
<keyword evidence="2" id="KW-1185">Reference proteome</keyword>
<organism evidence="1 2">
    <name type="scientific">Sphagnum troendelagicum</name>
    <dbReference type="NCBI Taxonomy" id="128251"/>
    <lineage>
        <taxon>Eukaryota</taxon>
        <taxon>Viridiplantae</taxon>
        <taxon>Streptophyta</taxon>
        <taxon>Embryophyta</taxon>
        <taxon>Bryophyta</taxon>
        <taxon>Sphagnophytina</taxon>
        <taxon>Sphagnopsida</taxon>
        <taxon>Sphagnales</taxon>
        <taxon>Sphagnaceae</taxon>
        <taxon>Sphagnum</taxon>
    </lineage>
</organism>
<accession>A0ABP0UPZ5</accession>